<gene>
    <name evidence="7" type="ORF">GCM10007940_10200</name>
</gene>
<evidence type="ECO:0000313" key="7">
    <source>
        <dbReference type="EMBL" id="GLR16405.1"/>
    </source>
</evidence>
<dbReference type="PANTHER" id="PTHR30566">
    <property type="entry name" value="YNAI-RELATED MECHANOSENSITIVE ION CHANNEL"/>
    <property type="match status" value="1"/>
</dbReference>
<protein>
    <submittedName>
        <fullName evidence="7">Mechanosensitive ion channel protein MscS</fullName>
    </submittedName>
</protein>
<feature type="domain" description="Mechanosensitive ion channel MscS" evidence="6">
    <location>
        <begin position="96"/>
        <end position="171"/>
    </location>
</feature>
<dbReference type="Proteomes" id="UP001156666">
    <property type="component" value="Unassembled WGS sequence"/>
</dbReference>
<comment type="subcellular location">
    <subcellularLocation>
        <location evidence="1">Membrane</location>
    </subcellularLocation>
</comment>
<evidence type="ECO:0000259" key="6">
    <source>
        <dbReference type="Pfam" id="PF00924"/>
    </source>
</evidence>
<evidence type="ECO:0000313" key="8">
    <source>
        <dbReference type="Proteomes" id="UP001156666"/>
    </source>
</evidence>
<evidence type="ECO:0000256" key="3">
    <source>
        <dbReference type="ARBA" id="ARBA00022989"/>
    </source>
</evidence>
<reference evidence="7" key="2">
    <citation type="submission" date="2023-01" db="EMBL/GenBank/DDBJ databases">
        <title>Draft genome sequence of Portibacter lacus strain NBRC 108769.</title>
        <authorList>
            <person name="Sun Q."/>
            <person name="Mori K."/>
        </authorList>
    </citation>
    <scope>NUCLEOTIDE SEQUENCE</scope>
    <source>
        <strain evidence="7">NBRC 108769</strain>
    </source>
</reference>
<evidence type="ECO:0000256" key="2">
    <source>
        <dbReference type="ARBA" id="ARBA00022692"/>
    </source>
</evidence>
<sequence length="305" mass="35187">MEQLVEWMNENTLATNILKYVFWVVLILLIISVLRKFIKKSLPDNSIRYKSQKGIEIIGYIIIIFLSVSYFTGNVKDFTLAIGLLSAGIAITLQELFLSIAGSFYIFFVKVYKPGDRIEINGIKGDVIDIDSIYTTMMEIGQWVSSDNYSGRIVKLSNSFVFKGAIYNYSKDFPFVWDEFNLPIRYGSDVELAKSIVVRICSEVLSEYVSESKAKWREVVNKYYIEDAQVEPSLAITMTDNWIQFNIRYIVDYKKRRFTKHVLHEKIGKAILETNDKVILASATFEIVKIPQINIEEEHKEASNK</sequence>
<dbReference type="AlphaFoldDB" id="A0AA37SM54"/>
<dbReference type="GO" id="GO:0016020">
    <property type="term" value="C:membrane"/>
    <property type="evidence" value="ECO:0007669"/>
    <property type="project" value="UniProtKB-SubCell"/>
</dbReference>
<feature type="transmembrane region" description="Helical" evidence="5">
    <location>
        <begin position="17"/>
        <end position="34"/>
    </location>
</feature>
<accession>A0AA37SM54</accession>
<dbReference type="SUPFAM" id="SSF50182">
    <property type="entry name" value="Sm-like ribonucleoproteins"/>
    <property type="match status" value="1"/>
</dbReference>
<dbReference type="InterPro" id="IPR006685">
    <property type="entry name" value="MscS_channel_2nd"/>
</dbReference>
<feature type="transmembrane region" description="Helical" evidence="5">
    <location>
        <begin position="78"/>
        <end position="108"/>
    </location>
</feature>
<keyword evidence="2 5" id="KW-0812">Transmembrane</keyword>
<dbReference type="InterPro" id="IPR023408">
    <property type="entry name" value="MscS_beta-dom_sf"/>
</dbReference>
<dbReference type="Pfam" id="PF00924">
    <property type="entry name" value="MS_channel_2nd"/>
    <property type="match status" value="1"/>
</dbReference>
<dbReference type="PANTHER" id="PTHR30566:SF5">
    <property type="entry name" value="MECHANOSENSITIVE ION CHANNEL PROTEIN 1, MITOCHONDRIAL-RELATED"/>
    <property type="match status" value="1"/>
</dbReference>
<dbReference type="Gene3D" id="2.30.30.60">
    <property type="match status" value="1"/>
</dbReference>
<evidence type="ECO:0000256" key="5">
    <source>
        <dbReference type="SAM" id="Phobius"/>
    </source>
</evidence>
<organism evidence="7 8">
    <name type="scientific">Portibacter lacus</name>
    <dbReference type="NCBI Taxonomy" id="1099794"/>
    <lineage>
        <taxon>Bacteria</taxon>
        <taxon>Pseudomonadati</taxon>
        <taxon>Bacteroidota</taxon>
        <taxon>Saprospiria</taxon>
        <taxon>Saprospirales</taxon>
        <taxon>Haliscomenobacteraceae</taxon>
        <taxon>Portibacter</taxon>
    </lineage>
</organism>
<dbReference type="GO" id="GO:0008381">
    <property type="term" value="F:mechanosensitive monoatomic ion channel activity"/>
    <property type="evidence" value="ECO:0007669"/>
    <property type="project" value="UniProtKB-ARBA"/>
</dbReference>
<keyword evidence="3 5" id="KW-1133">Transmembrane helix</keyword>
<comment type="caution">
    <text evidence="7">The sequence shown here is derived from an EMBL/GenBank/DDBJ whole genome shotgun (WGS) entry which is preliminary data.</text>
</comment>
<feature type="transmembrane region" description="Helical" evidence="5">
    <location>
        <begin position="55"/>
        <end position="72"/>
    </location>
</feature>
<proteinExistence type="predicted"/>
<dbReference type="InterPro" id="IPR010920">
    <property type="entry name" value="LSM_dom_sf"/>
</dbReference>
<dbReference type="EMBL" id="BSOH01000005">
    <property type="protein sequence ID" value="GLR16405.1"/>
    <property type="molecule type" value="Genomic_DNA"/>
</dbReference>
<reference evidence="7" key="1">
    <citation type="journal article" date="2014" name="Int. J. Syst. Evol. Microbiol.">
        <title>Complete genome sequence of Corynebacterium casei LMG S-19264T (=DSM 44701T), isolated from a smear-ripened cheese.</title>
        <authorList>
            <consortium name="US DOE Joint Genome Institute (JGI-PGF)"/>
            <person name="Walter F."/>
            <person name="Albersmeier A."/>
            <person name="Kalinowski J."/>
            <person name="Ruckert C."/>
        </authorList>
    </citation>
    <scope>NUCLEOTIDE SEQUENCE</scope>
    <source>
        <strain evidence="7">NBRC 108769</strain>
    </source>
</reference>
<name>A0AA37SM54_9BACT</name>
<keyword evidence="4 5" id="KW-0472">Membrane</keyword>
<dbReference type="RefSeq" id="WP_235293211.1">
    <property type="nucleotide sequence ID" value="NZ_BSOH01000005.1"/>
</dbReference>
<evidence type="ECO:0000256" key="4">
    <source>
        <dbReference type="ARBA" id="ARBA00023136"/>
    </source>
</evidence>
<evidence type="ECO:0000256" key="1">
    <source>
        <dbReference type="ARBA" id="ARBA00004370"/>
    </source>
</evidence>
<keyword evidence="8" id="KW-1185">Reference proteome</keyword>